<comment type="caution">
    <text evidence="2">The sequence shown here is derived from an EMBL/GenBank/DDBJ whole genome shotgun (WGS) entry which is preliminary data.</text>
</comment>
<reference evidence="3" key="1">
    <citation type="journal article" date="2016" name="Nature">
        <title>The genome of the seagrass Zostera marina reveals angiosperm adaptation to the sea.</title>
        <authorList>
            <person name="Olsen J.L."/>
            <person name="Rouze P."/>
            <person name="Verhelst B."/>
            <person name="Lin Y.-C."/>
            <person name="Bayer T."/>
            <person name="Collen J."/>
            <person name="Dattolo E."/>
            <person name="De Paoli E."/>
            <person name="Dittami S."/>
            <person name="Maumus F."/>
            <person name="Michel G."/>
            <person name="Kersting A."/>
            <person name="Lauritano C."/>
            <person name="Lohaus R."/>
            <person name="Toepel M."/>
            <person name="Tonon T."/>
            <person name="Vanneste K."/>
            <person name="Amirebrahimi M."/>
            <person name="Brakel J."/>
            <person name="Bostroem C."/>
            <person name="Chovatia M."/>
            <person name="Grimwood J."/>
            <person name="Jenkins J.W."/>
            <person name="Jueterbock A."/>
            <person name="Mraz A."/>
            <person name="Stam W.T."/>
            <person name="Tice H."/>
            <person name="Bornberg-Bauer E."/>
            <person name="Green P.J."/>
            <person name="Pearson G.A."/>
            <person name="Procaccini G."/>
            <person name="Duarte C.M."/>
            <person name="Schmutz J."/>
            <person name="Reusch T.B.H."/>
            <person name="Van de Peer Y."/>
        </authorList>
    </citation>
    <scope>NUCLEOTIDE SEQUENCE [LARGE SCALE GENOMIC DNA]</scope>
    <source>
        <strain evidence="3">cv. Finnish</strain>
    </source>
</reference>
<evidence type="ECO:0000313" key="2">
    <source>
        <dbReference type="EMBL" id="KMZ76521.1"/>
    </source>
</evidence>
<dbReference type="OrthoDB" id="692882at2759"/>
<name>A0A0K9Q5H8_ZOSMR</name>
<evidence type="ECO:0008006" key="4">
    <source>
        <dbReference type="Google" id="ProtNLM"/>
    </source>
</evidence>
<dbReference type="Gene3D" id="3.30.70.100">
    <property type="match status" value="1"/>
</dbReference>
<dbReference type="EMBL" id="LFYR01000012">
    <property type="protein sequence ID" value="KMZ76521.1"/>
    <property type="molecule type" value="Genomic_DNA"/>
</dbReference>
<evidence type="ECO:0000313" key="3">
    <source>
        <dbReference type="Proteomes" id="UP000036987"/>
    </source>
</evidence>
<evidence type="ECO:0000256" key="1">
    <source>
        <dbReference type="SAM" id="MobiDB-lite"/>
    </source>
</evidence>
<dbReference type="AlphaFoldDB" id="A0A0K9Q5H8"/>
<dbReference type="Proteomes" id="UP000036987">
    <property type="component" value="Unassembled WGS sequence"/>
</dbReference>
<dbReference type="OMA" id="MMCIADD"/>
<protein>
    <recommendedName>
        <fullName evidence="4">HMA domain-containing protein</fullName>
    </recommendedName>
</protein>
<dbReference type="InterPro" id="IPR042885">
    <property type="entry name" value="HIPP47/16"/>
</dbReference>
<dbReference type="PANTHER" id="PTHR46932">
    <property type="entry name" value="HEAVY METAL-ASSOCIATED ISOPRENYLATED PLANT PROTEIN 47"/>
    <property type="match status" value="1"/>
</dbReference>
<gene>
    <name evidence="2" type="ORF">ZOSMA_100G00140</name>
</gene>
<dbReference type="STRING" id="29655.A0A0K9Q5H8"/>
<feature type="region of interest" description="Disordered" evidence="1">
    <location>
        <begin position="76"/>
        <end position="116"/>
    </location>
</feature>
<dbReference type="PANTHER" id="PTHR46932:SF12">
    <property type="entry name" value="HEAVY METAL-ASSOCIATED ISOPRENYLATED PLANT PROTEIN 47"/>
    <property type="match status" value="1"/>
</dbReference>
<accession>A0A0K9Q5H8</accession>
<proteinExistence type="predicted"/>
<keyword evidence="3" id="KW-1185">Reference proteome</keyword>
<organism evidence="2 3">
    <name type="scientific">Zostera marina</name>
    <name type="common">Eelgrass</name>
    <dbReference type="NCBI Taxonomy" id="29655"/>
    <lineage>
        <taxon>Eukaryota</taxon>
        <taxon>Viridiplantae</taxon>
        <taxon>Streptophyta</taxon>
        <taxon>Embryophyta</taxon>
        <taxon>Tracheophyta</taxon>
        <taxon>Spermatophyta</taxon>
        <taxon>Magnoliopsida</taxon>
        <taxon>Liliopsida</taxon>
        <taxon>Zosteraceae</taxon>
        <taxon>Zostera</taxon>
    </lineage>
</organism>
<sequence length="187" mass="21707">MKQKAVIRVRAHCDKCRAKAMQVASKEGVESVAMEGKDRNEIVVVGEDIDIACLTKRLQSKVGDANILTVEEIDEEKIRKEKDEKKKKEDEEKKKREDKEKKEKEEAKETAEREKKELECYRKSKNPCYITPYVTDCHCKDDYHSSCIQPIQYPPYCYQGSQYPSYQPQPMMCIADDPQNNNACTIM</sequence>